<dbReference type="AlphaFoldDB" id="A0AA87ZJQ2"/>
<evidence type="ECO:0000256" key="4">
    <source>
        <dbReference type="ARBA" id="ARBA00048740"/>
    </source>
</evidence>
<dbReference type="PROSITE" id="PS01159">
    <property type="entry name" value="WW_DOMAIN_1"/>
    <property type="match status" value="1"/>
</dbReference>
<evidence type="ECO:0000256" key="5">
    <source>
        <dbReference type="ARBA" id="ARBA00048763"/>
    </source>
</evidence>
<reference evidence="10" key="1">
    <citation type="submission" date="2023-07" db="EMBL/GenBank/DDBJ databases">
        <title>draft genome sequence of fig (Ficus carica).</title>
        <authorList>
            <person name="Takahashi T."/>
            <person name="Nishimura K."/>
        </authorList>
    </citation>
    <scope>NUCLEOTIDE SEQUENCE</scope>
</reference>
<protein>
    <recommendedName>
        <fullName evidence="1">Trimethylguanosine synthase</fullName>
    </recommendedName>
    <alternativeName>
        <fullName evidence="7">Cap-specific guanine-N(2) methyltransferase</fullName>
    </alternativeName>
</protein>
<feature type="region of interest" description="Disordered" evidence="8">
    <location>
        <begin position="439"/>
        <end position="466"/>
    </location>
</feature>
<feature type="compositionally biased region" description="Basic residues" evidence="8">
    <location>
        <begin position="102"/>
        <end position="112"/>
    </location>
</feature>
<evidence type="ECO:0000313" key="11">
    <source>
        <dbReference type="Proteomes" id="UP001187192"/>
    </source>
</evidence>
<comment type="similarity">
    <text evidence="2">Belongs to the methyltransferase superfamily. Trimethylguanosine synthase family.</text>
</comment>
<dbReference type="Pfam" id="PF09445">
    <property type="entry name" value="Methyltransf_15"/>
    <property type="match status" value="1"/>
</dbReference>
<comment type="catalytic activity">
    <reaction evidence="5">
        <text>a 5'-end (N(2),N(7)-dimethyl 5'-triphosphoguanosine)-ribonucleoside in snRNA + S-adenosyl-L-methionine = a 5'-end (N(2),N(2),N(7)-trimethyl 5'-triphosphoguanosine)-ribonucleoside in snRNA + S-adenosyl-L-homocysteine + H(+)</text>
        <dbReference type="Rhea" id="RHEA:78479"/>
        <dbReference type="Rhea" id="RHEA-COMP:19087"/>
        <dbReference type="Rhea" id="RHEA-COMP:19089"/>
        <dbReference type="ChEBI" id="CHEBI:15378"/>
        <dbReference type="ChEBI" id="CHEBI:57856"/>
        <dbReference type="ChEBI" id="CHEBI:59789"/>
        <dbReference type="ChEBI" id="CHEBI:167623"/>
        <dbReference type="ChEBI" id="CHEBI:172880"/>
    </reaction>
    <physiologicalReaction direction="left-to-right" evidence="5">
        <dbReference type="Rhea" id="RHEA:78480"/>
    </physiologicalReaction>
</comment>
<evidence type="ECO:0000256" key="2">
    <source>
        <dbReference type="ARBA" id="ARBA00025783"/>
    </source>
</evidence>
<evidence type="ECO:0000256" key="6">
    <source>
        <dbReference type="ARBA" id="ARBA00049075"/>
    </source>
</evidence>
<sequence length="688" mass="76420">MEVAEHESQGPAIKALGSLFKLTKIYLWDDGSAEARDRPSSQKSAQECDDGDDDDDGGDDKKDSNVLSTNFSVLPEDEELSQQMNALGLPLSFNTNKEKRNPRTKGKRKGIQQKHTDNCRDTLGQAVESSKASVGEIIFCSMFHENTSDLFCCMSLVGQSKSSCCNVAAGIDTYQPSSHDRDNPTSLSEVFGNYGKEQNHAAVLSNGIVCADEQDSVSENSNVEIKDDIEIAINRTSSDTGLSSGSCLTEQGDVIKECNLLEASSSSLHEAACGNICEGNGTEQLEVPESATYSSITLVLDGTENYECSGDFGDWMVFWDSYYSRNYFYNNKTQTSTWYPPEGMEHLAICSDNCNLNEMVADLTEMDASPARNALDVRILQNEVHKESMDHNILVGQAHDVISEGVGLTACNYVSALNPLSVTLRRNIEDSDELSNGIPAIPLDTEHGPSITKQKKKARKAKNRRKFSNEKRALKFQELVEFSDSMGKYWCQRYLLFSRYDDGIKMDEEGWFSVTPEPLARHHAIRCGSGTIVDSFTGVGGNAIQFAQRCKHVIAVDIDPMKIEYAHHNATIYGVNDRIDFVNGDFFLLAPRLRADTVFLSPPWGGPDYTKVETYDIKTMLKPHDGYFLFNTAKKIAPIVILFLPRNVDLNQLAELSLLSSPPWQRSLVSGREELRKWKVEGHNSLLQ</sequence>
<comment type="catalytic activity">
    <reaction evidence="4">
        <text>a 5'-end (N(7)-methyl 5'-triphosphoguanosine)-ribonucleoside in snoRNA + S-adenosyl-L-methionine = a 5'-end (N(2),N(7)-dimethyl 5'-triphosphoguanosine)-ribonucleoside in snoRNA + S-adenosyl-L-homocysteine + H(+)</text>
        <dbReference type="Rhea" id="RHEA:78475"/>
        <dbReference type="Rhea" id="RHEA-COMP:19086"/>
        <dbReference type="Rhea" id="RHEA-COMP:19088"/>
        <dbReference type="ChEBI" id="CHEBI:15378"/>
        <dbReference type="ChEBI" id="CHEBI:57856"/>
        <dbReference type="ChEBI" id="CHEBI:59789"/>
        <dbReference type="ChEBI" id="CHEBI:156461"/>
        <dbReference type="ChEBI" id="CHEBI:172880"/>
    </reaction>
    <physiologicalReaction direction="left-to-right" evidence="4">
        <dbReference type="Rhea" id="RHEA:78476"/>
    </physiologicalReaction>
</comment>
<dbReference type="PANTHER" id="PTHR14741:SF32">
    <property type="entry name" value="TRIMETHYLGUANOSINE SYNTHASE"/>
    <property type="match status" value="1"/>
</dbReference>
<evidence type="ECO:0000313" key="10">
    <source>
        <dbReference type="EMBL" id="GMN35147.1"/>
    </source>
</evidence>
<feature type="region of interest" description="Disordered" evidence="8">
    <location>
        <begin position="31"/>
        <end position="66"/>
    </location>
</feature>
<dbReference type="CDD" id="cd02440">
    <property type="entry name" value="AdoMet_MTases"/>
    <property type="match status" value="1"/>
</dbReference>
<dbReference type="EMBL" id="BTGU01000005">
    <property type="protein sequence ID" value="GMN35147.1"/>
    <property type="molecule type" value="Genomic_DNA"/>
</dbReference>
<comment type="catalytic activity">
    <reaction evidence="6">
        <text>a 5'-end (N(7)-methyl 5'-triphosphoguanosine)-ribonucleoside in snRNA + S-adenosyl-L-methionine = a 5'-end (N(2),N(7)-dimethyl 5'-triphosphoguanosine)-ribonucleoside in snRNA + S-adenosyl-L-homocysteine + H(+)</text>
        <dbReference type="Rhea" id="RHEA:78471"/>
        <dbReference type="Rhea" id="RHEA-COMP:19085"/>
        <dbReference type="Rhea" id="RHEA-COMP:19087"/>
        <dbReference type="ChEBI" id="CHEBI:15378"/>
        <dbReference type="ChEBI" id="CHEBI:57856"/>
        <dbReference type="ChEBI" id="CHEBI:59789"/>
        <dbReference type="ChEBI" id="CHEBI:156461"/>
        <dbReference type="ChEBI" id="CHEBI:172880"/>
    </reaction>
    <physiologicalReaction direction="left-to-right" evidence="6">
        <dbReference type="Rhea" id="RHEA:78472"/>
    </physiologicalReaction>
</comment>
<feature type="domain" description="WW" evidence="9">
    <location>
        <begin position="315"/>
        <end position="343"/>
    </location>
</feature>
<dbReference type="SUPFAM" id="SSF53335">
    <property type="entry name" value="S-adenosyl-L-methionine-dependent methyltransferases"/>
    <property type="match status" value="1"/>
</dbReference>
<comment type="catalytic activity">
    <reaction evidence="3">
        <text>a 5'-end (N(2),N(7)-dimethyl 5'-triphosphoguanosine)-ribonucleoside in snoRNA + S-adenosyl-L-methionine = a 5'-end (N(2),N(2),N(7)-trimethyl 5'-triphosphoguanosine)-ribonucleoside in snoRNA + S-adenosyl-L-homocysteine + H(+)</text>
        <dbReference type="Rhea" id="RHEA:78507"/>
        <dbReference type="Rhea" id="RHEA-COMP:19088"/>
        <dbReference type="Rhea" id="RHEA-COMP:19090"/>
        <dbReference type="ChEBI" id="CHEBI:15378"/>
        <dbReference type="ChEBI" id="CHEBI:57856"/>
        <dbReference type="ChEBI" id="CHEBI:59789"/>
        <dbReference type="ChEBI" id="CHEBI:167623"/>
        <dbReference type="ChEBI" id="CHEBI:172880"/>
    </reaction>
    <physiologicalReaction direction="left-to-right" evidence="3">
        <dbReference type="Rhea" id="RHEA:78508"/>
    </physiologicalReaction>
</comment>
<dbReference type="Gene3D" id="3.40.50.150">
    <property type="entry name" value="Vaccinia Virus protein VP39"/>
    <property type="match status" value="1"/>
</dbReference>
<organism evidence="10 11">
    <name type="scientific">Ficus carica</name>
    <name type="common">Common fig</name>
    <dbReference type="NCBI Taxonomy" id="3494"/>
    <lineage>
        <taxon>Eukaryota</taxon>
        <taxon>Viridiplantae</taxon>
        <taxon>Streptophyta</taxon>
        <taxon>Embryophyta</taxon>
        <taxon>Tracheophyta</taxon>
        <taxon>Spermatophyta</taxon>
        <taxon>Magnoliopsida</taxon>
        <taxon>eudicotyledons</taxon>
        <taxon>Gunneridae</taxon>
        <taxon>Pentapetalae</taxon>
        <taxon>rosids</taxon>
        <taxon>fabids</taxon>
        <taxon>Rosales</taxon>
        <taxon>Moraceae</taxon>
        <taxon>Ficeae</taxon>
        <taxon>Ficus</taxon>
    </lineage>
</organism>
<evidence type="ECO:0000259" key="9">
    <source>
        <dbReference type="PROSITE" id="PS50020"/>
    </source>
</evidence>
<dbReference type="Proteomes" id="UP001187192">
    <property type="component" value="Unassembled WGS sequence"/>
</dbReference>
<dbReference type="InterPro" id="IPR001202">
    <property type="entry name" value="WW_dom"/>
</dbReference>
<dbReference type="FunFam" id="3.40.50.150:FF:000305">
    <property type="entry name" value="S-adenosyl-L-methionine-dependent methyltransferase superfamily protein"/>
    <property type="match status" value="1"/>
</dbReference>
<dbReference type="PROSITE" id="PS50020">
    <property type="entry name" value="WW_DOMAIN_2"/>
    <property type="match status" value="1"/>
</dbReference>
<keyword evidence="11" id="KW-1185">Reference proteome</keyword>
<gene>
    <name evidence="10" type="ORF">TIFTF001_005121</name>
</gene>
<dbReference type="Gene3D" id="2.20.70.10">
    <property type="match status" value="1"/>
</dbReference>
<evidence type="ECO:0000256" key="7">
    <source>
        <dbReference type="ARBA" id="ARBA00049790"/>
    </source>
</evidence>
<name>A0AA87ZJQ2_FICCA</name>
<dbReference type="CDD" id="cd00201">
    <property type="entry name" value="WW"/>
    <property type="match status" value="1"/>
</dbReference>
<dbReference type="GO" id="GO:0071164">
    <property type="term" value="F:RNA cap trimethylguanosine synthase activity"/>
    <property type="evidence" value="ECO:0007669"/>
    <property type="project" value="TreeGrafter"/>
</dbReference>
<evidence type="ECO:0000256" key="1">
    <source>
        <dbReference type="ARBA" id="ARBA00018517"/>
    </source>
</evidence>
<comment type="caution">
    <text evidence="10">The sequence shown here is derived from an EMBL/GenBank/DDBJ whole genome shotgun (WGS) entry which is preliminary data.</text>
</comment>
<feature type="compositionally biased region" description="Basic residues" evidence="8">
    <location>
        <begin position="453"/>
        <end position="466"/>
    </location>
</feature>
<accession>A0AA87ZJQ2</accession>
<feature type="compositionally biased region" description="Acidic residues" evidence="8">
    <location>
        <begin position="47"/>
        <end position="58"/>
    </location>
</feature>
<feature type="region of interest" description="Disordered" evidence="8">
    <location>
        <begin position="88"/>
        <end position="116"/>
    </location>
</feature>
<dbReference type="GO" id="GO:0005634">
    <property type="term" value="C:nucleus"/>
    <property type="evidence" value="ECO:0007669"/>
    <property type="project" value="TreeGrafter"/>
</dbReference>
<dbReference type="InterPro" id="IPR029063">
    <property type="entry name" value="SAM-dependent_MTases_sf"/>
</dbReference>
<dbReference type="PANTHER" id="PTHR14741">
    <property type="entry name" value="S-ADENOSYLMETHIONINE-DEPENDENT METHYLTRANSFERASE RELATED"/>
    <property type="match status" value="1"/>
</dbReference>
<evidence type="ECO:0000256" key="8">
    <source>
        <dbReference type="SAM" id="MobiDB-lite"/>
    </source>
</evidence>
<evidence type="ECO:0000256" key="3">
    <source>
        <dbReference type="ARBA" id="ARBA00047418"/>
    </source>
</evidence>
<proteinExistence type="inferred from homology"/>
<dbReference type="InterPro" id="IPR019012">
    <property type="entry name" value="RNA_cap_Gua-N2-MeTrfase"/>
</dbReference>